<proteinExistence type="predicted"/>
<evidence type="ECO:0000256" key="1">
    <source>
        <dbReference type="SAM" id="SignalP"/>
    </source>
</evidence>
<organism evidence="2 3">
    <name type="scientific">Leptospira dzoumogneensis</name>
    <dbReference type="NCBI Taxonomy" id="2484904"/>
    <lineage>
        <taxon>Bacteria</taxon>
        <taxon>Pseudomonadati</taxon>
        <taxon>Spirochaetota</taxon>
        <taxon>Spirochaetia</taxon>
        <taxon>Leptospirales</taxon>
        <taxon>Leptospiraceae</taxon>
        <taxon>Leptospira</taxon>
    </lineage>
</organism>
<dbReference type="AlphaFoldDB" id="A0A4Z1ARI7"/>
<gene>
    <name evidence="2" type="ORF">EHR06_07555</name>
</gene>
<evidence type="ECO:0000313" key="2">
    <source>
        <dbReference type="EMBL" id="TGN02251.1"/>
    </source>
</evidence>
<feature type="signal peptide" evidence="1">
    <location>
        <begin position="1"/>
        <end position="21"/>
    </location>
</feature>
<evidence type="ECO:0000313" key="3">
    <source>
        <dbReference type="Proteomes" id="UP000297241"/>
    </source>
</evidence>
<name>A0A4Z1ARI7_9LEPT</name>
<dbReference type="Proteomes" id="UP000297241">
    <property type="component" value="Unassembled WGS sequence"/>
</dbReference>
<dbReference type="EMBL" id="RQHS01000010">
    <property type="protein sequence ID" value="TGN02251.1"/>
    <property type="molecule type" value="Genomic_DNA"/>
</dbReference>
<feature type="chain" id="PRO_5021364158" description="Porin" evidence="1">
    <location>
        <begin position="22"/>
        <end position="364"/>
    </location>
</feature>
<comment type="caution">
    <text evidence="2">The sequence shown here is derived from an EMBL/GenBank/DDBJ whole genome shotgun (WGS) entry which is preliminary data.</text>
</comment>
<evidence type="ECO:0008006" key="4">
    <source>
        <dbReference type="Google" id="ProtNLM"/>
    </source>
</evidence>
<dbReference type="RefSeq" id="WP_135756427.1">
    <property type="nucleotide sequence ID" value="NZ_RQHS01000010.1"/>
</dbReference>
<keyword evidence="3" id="KW-1185">Reference proteome</keyword>
<dbReference type="OrthoDB" id="319878at2"/>
<reference evidence="2" key="1">
    <citation type="journal article" date="2019" name="PLoS Negl. Trop. Dis.">
        <title>Revisiting the worldwide diversity of Leptospira species in the environment.</title>
        <authorList>
            <person name="Vincent A.T."/>
            <person name="Schiettekatte O."/>
            <person name="Bourhy P."/>
            <person name="Veyrier F.J."/>
            <person name="Picardeau M."/>
        </authorList>
    </citation>
    <scope>NUCLEOTIDE SEQUENCE [LARGE SCALE GENOMIC DNA]</scope>
    <source>
        <strain evidence="2">201601113</strain>
    </source>
</reference>
<keyword evidence="1" id="KW-0732">Signal</keyword>
<protein>
    <recommendedName>
        <fullName evidence="4">Porin</fullName>
    </recommendedName>
</protein>
<accession>A0A4Z1ARI7</accession>
<sequence>MRYINCWILFCVFLLSSSIYSKDADQTVEGYTLSKIRITNISVNSATANNAMSLINTRAINQINSGSNEFAKPSIANFQGQGIEWETDIRHSNFIRTNYFLSHANLHSGSNNLNDLATLNFQPSMGSPVNITDLSFKTYSNNKLITSRVAFLTDFFFFENSSNKYLENLAFRIGVEAYSNTFSTSSKPYPYVGISNGAPYSGIDAIDQEKIKLAETFGNGVIGLNYKLSLSPVSSFDFGFEYFKSFGNDSRYENQYISMSITSFGTYLLIPAKATGLVKSELEGFRASLGYRYDISEIAFFRVSFGYQDSTQKVKEADVPTAGGSVLSGDFSQLLWTLASPPLGPFPNSRDTRSQLGIEFGYKY</sequence>